<gene>
    <name evidence="1" type="ORF">MTBBW1_1580001</name>
</gene>
<dbReference type="STRING" id="1246637.MTBBW1_1580001"/>
<dbReference type="InterPro" id="IPR007460">
    <property type="entry name" value="BrnT_toxin"/>
</dbReference>
<keyword evidence="2" id="KW-1185">Reference proteome</keyword>
<proteinExistence type="predicted"/>
<evidence type="ECO:0008006" key="3">
    <source>
        <dbReference type="Google" id="ProtNLM"/>
    </source>
</evidence>
<dbReference type="InterPro" id="IPR038573">
    <property type="entry name" value="BrnT_sf"/>
</dbReference>
<organism evidence="1 2">
    <name type="scientific">Desulfamplus magnetovallimortis</name>
    <dbReference type="NCBI Taxonomy" id="1246637"/>
    <lineage>
        <taxon>Bacteria</taxon>
        <taxon>Pseudomonadati</taxon>
        <taxon>Thermodesulfobacteriota</taxon>
        <taxon>Desulfobacteria</taxon>
        <taxon>Desulfobacterales</taxon>
        <taxon>Desulfobacteraceae</taxon>
        <taxon>Desulfamplus</taxon>
    </lineage>
</organism>
<reference evidence="1 2" key="1">
    <citation type="submission" date="2017-03" db="EMBL/GenBank/DDBJ databases">
        <authorList>
            <person name="Afonso C.L."/>
            <person name="Miller P.J."/>
            <person name="Scott M.A."/>
            <person name="Spackman E."/>
            <person name="Goraichik I."/>
            <person name="Dimitrov K.M."/>
            <person name="Suarez D.L."/>
            <person name="Swayne D.E."/>
        </authorList>
    </citation>
    <scope>NUCLEOTIDE SEQUENCE [LARGE SCALE GENOMIC DNA]</scope>
    <source>
        <strain evidence="1">PRJEB14757</strain>
    </source>
</reference>
<protein>
    <recommendedName>
        <fullName evidence="3">BrnT family toxin</fullName>
    </recommendedName>
</protein>
<dbReference type="RefSeq" id="WP_245809448.1">
    <property type="nucleotide sequence ID" value="NZ_LT828550.1"/>
</dbReference>
<dbReference type="Pfam" id="PF04365">
    <property type="entry name" value="BrnT_toxin"/>
    <property type="match status" value="1"/>
</dbReference>
<dbReference type="Gene3D" id="3.10.450.530">
    <property type="entry name" value="Ribonuclease toxin, BrnT, of type II toxin-antitoxin system"/>
    <property type="match status" value="1"/>
</dbReference>
<evidence type="ECO:0000313" key="2">
    <source>
        <dbReference type="Proteomes" id="UP000191931"/>
    </source>
</evidence>
<sequence length="93" mass="10977">MSLKFEWDPNKACSNHGKHGITFDDAKTVFNDPFFITFLDIEHSQDEERYITLGMSTDQRLLMIAHTEREEIIRIISARKATKNERRVYEEAE</sequence>
<dbReference type="Proteomes" id="UP000191931">
    <property type="component" value="Unassembled WGS sequence"/>
</dbReference>
<name>A0A1W1H8K5_9BACT</name>
<accession>A0A1W1H8K5</accession>
<dbReference type="EMBL" id="FWEV01000066">
    <property type="protein sequence ID" value="SLM28801.1"/>
    <property type="molecule type" value="Genomic_DNA"/>
</dbReference>
<dbReference type="AlphaFoldDB" id="A0A1W1H8K5"/>
<evidence type="ECO:0000313" key="1">
    <source>
        <dbReference type="EMBL" id="SLM28801.1"/>
    </source>
</evidence>